<name>A0A7C9P3N3_9GAMM</name>
<dbReference type="SUPFAM" id="SSF46626">
    <property type="entry name" value="Cytochrome c"/>
    <property type="match status" value="2"/>
</dbReference>
<dbReference type="PANTHER" id="PTHR40942:SF4">
    <property type="entry name" value="CYTOCHROME C5"/>
    <property type="match status" value="1"/>
</dbReference>
<dbReference type="Pfam" id="PF13442">
    <property type="entry name" value="Cytochrome_CBB3"/>
    <property type="match status" value="2"/>
</dbReference>
<dbReference type="InterPro" id="IPR036909">
    <property type="entry name" value="Cyt_c-like_dom_sf"/>
</dbReference>
<keyword evidence="1" id="KW-0813">Transport</keyword>
<dbReference type="GO" id="GO:0020037">
    <property type="term" value="F:heme binding"/>
    <property type="evidence" value="ECO:0007669"/>
    <property type="project" value="InterPro"/>
</dbReference>
<feature type="chain" id="PRO_5028934691" evidence="8">
    <location>
        <begin position="25"/>
        <end position="288"/>
    </location>
</feature>
<evidence type="ECO:0000313" key="10">
    <source>
        <dbReference type="EMBL" id="NDL70176.1"/>
    </source>
</evidence>
<evidence type="ECO:0000256" key="2">
    <source>
        <dbReference type="ARBA" id="ARBA00022617"/>
    </source>
</evidence>
<protein>
    <submittedName>
        <fullName evidence="10">Cytochrome c5 family protein</fullName>
    </submittedName>
</protein>
<keyword evidence="3 6" id="KW-0479">Metal-binding</keyword>
<dbReference type="PROSITE" id="PS51007">
    <property type="entry name" value="CYTC"/>
    <property type="match status" value="2"/>
</dbReference>
<dbReference type="PANTHER" id="PTHR40942">
    <property type="match status" value="1"/>
</dbReference>
<dbReference type="AlphaFoldDB" id="A0A7C9P3N3"/>
<gene>
    <name evidence="10" type="ORF">GPL32_06580</name>
</gene>
<dbReference type="InterPro" id="IPR009056">
    <property type="entry name" value="Cyt_c-like_dom"/>
</dbReference>
<evidence type="ECO:0000256" key="7">
    <source>
        <dbReference type="SAM" id="MobiDB-lite"/>
    </source>
</evidence>
<dbReference type="OrthoDB" id="9814708at2"/>
<feature type="domain" description="Cytochrome c" evidence="9">
    <location>
        <begin position="62"/>
        <end position="142"/>
    </location>
</feature>
<accession>A0A7C9P3N3</accession>
<feature type="region of interest" description="Disordered" evidence="7">
    <location>
        <begin position="151"/>
        <end position="208"/>
    </location>
</feature>
<keyword evidence="2 6" id="KW-0349">Heme</keyword>
<evidence type="ECO:0000256" key="5">
    <source>
        <dbReference type="ARBA" id="ARBA00023004"/>
    </source>
</evidence>
<keyword evidence="5 6" id="KW-0408">Iron</keyword>
<feature type="signal peptide" evidence="8">
    <location>
        <begin position="1"/>
        <end position="24"/>
    </location>
</feature>
<evidence type="ECO:0000256" key="1">
    <source>
        <dbReference type="ARBA" id="ARBA00022448"/>
    </source>
</evidence>
<evidence type="ECO:0000256" key="3">
    <source>
        <dbReference type="ARBA" id="ARBA00022723"/>
    </source>
</evidence>
<dbReference type="RefSeq" id="WP_162218073.1">
    <property type="nucleotide sequence ID" value="NZ_JAAEHK010000006.1"/>
</dbReference>
<evidence type="ECO:0000256" key="6">
    <source>
        <dbReference type="PROSITE-ProRule" id="PRU00433"/>
    </source>
</evidence>
<comment type="caution">
    <text evidence="10">The sequence shown here is derived from an EMBL/GenBank/DDBJ whole genome shotgun (WGS) entry which is preliminary data.</text>
</comment>
<organism evidence="10 11">
    <name type="scientific">Vreelandella alkaliphila</name>
    <dbReference type="NCBI Taxonomy" id="272774"/>
    <lineage>
        <taxon>Bacteria</taxon>
        <taxon>Pseudomonadati</taxon>
        <taxon>Pseudomonadota</taxon>
        <taxon>Gammaproteobacteria</taxon>
        <taxon>Oceanospirillales</taxon>
        <taxon>Halomonadaceae</taxon>
        <taxon>Vreelandella</taxon>
    </lineage>
</organism>
<dbReference type="GO" id="GO:0005506">
    <property type="term" value="F:iron ion binding"/>
    <property type="evidence" value="ECO:0007669"/>
    <property type="project" value="InterPro"/>
</dbReference>
<evidence type="ECO:0000259" key="9">
    <source>
        <dbReference type="PROSITE" id="PS51007"/>
    </source>
</evidence>
<dbReference type="GO" id="GO:0009055">
    <property type="term" value="F:electron transfer activity"/>
    <property type="evidence" value="ECO:0007669"/>
    <property type="project" value="InterPro"/>
</dbReference>
<dbReference type="Gene3D" id="1.10.760.10">
    <property type="entry name" value="Cytochrome c-like domain"/>
    <property type="match status" value="2"/>
</dbReference>
<dbReference type="InterPro" id="IPR002323">
    <property type="entry name" value="Cyt_CIE"/>
</dbReference>
<keyword evidence="4" id="KW-0249">Electron transport</keyword>
<sequence>MKSKLIMSGLAALGVMAGTSGAYADDAARDAMAERLAPVGQLCLQGQDCGSAAAPAASASSGDEIDGAGIYNRICMACHETGAAGAPVRGDEAAWAERTEQGFATLLEHSINGIGAMPARGGNPNLSDAEVEASTAYLLEPVMDVPELGAGDEQASAEAVEESASDDVAAADDSAADEAVSEDVAAADADAATDEEAVASEDASNGGNGLDGEALYGSLGCVACHANGVAGSPLIGDVDDWAPRLERGVDALYQSVFDGMGAMPPRGASSGSDEEIIAVVDYMVSEVQ</sequence>
<evidence type="ECO:0000313" key="11">
    <source>
        <dbReference type="Proteomes" id="UP000480312"/>
    </source>
</evidence>
<proteinExistence type="predicted"/>
<reference evidence="10 11" key="1">
    <citation type="submission" date="2020-01" db="EMBL/GenBank/DDBJ databases">
        <title>Whole genome sequencing of Halomonas alkaliphila strain LS44.</title>
        <authorList>
            <person name="Kumar S."/>
            <person name="Paul D."/>
            <person name="Shouche Y."/>
            <person name="Suryavanshi M.V."/>
        </authorList>
    </citation>
    <scope>NUCLEOTIDE SEQUENCE [LARGE SCALE GENOMIC DNA]</scope>
    <source>
        <strain evidence="10 11">LS44</strain>
    </source>
</reference>
<dbReference type="Proteomes" id="UP000480312">
    <property type="component" value="Unassembled WGS sequence"/>
</dbReference>
<dbReference type="EMBL" id="JAAEHK010000006">
    <property type="protein sequence ID" value="NDL70176.1"/>
    <property type="molecule type" value="Genomic_DNA"/>
</dbReference>
<feature type="domain" description="Cytochrome c" evidence="9">
    <location>
        <begin position="207"/>
        <end position="287"/>
    </location>
</feature>
<keyword evidence="8" id="KW-0732">Signal</keyword>
<evidence type="ECO:0000256" key="4">
    <source>
        <dbReference type="ARBA" id="ARBA00022982"/>
    </source>
</evidence>
<evidence type="ECO:0000256" key="8">
    <source>
        <dbReference type="SAM" id="SignalP"/>
    </source>
</evidence>
<dbReference type="PRINTS" id="PR00607">
    <property type="entry name" value="CYTCHROMECIE"/>
</dbReference>